<organism evidence="3 4">
    <name type="scientific">Rhizobium deserti</name>
    <dbReference type="NCBI Taxonomy" id="2547961"/>
    <lineage>
        <taxon>Bacteria</taxon>
        <taxon>Pseudomonadati</taxon>
        <taxon>Pseudomonadota</taxon>
        <taxon>Alphaproteobacteria</taxon>
        <taxon>Hyphomicrobiales</taxon>
        <taxon>Rhizobiaceae</taxon>
        <taxon>Rhizobium/Agrobacterium group</taxon>
        <taxon>Rhizobium</taxon>
    </lineage>
</organism>
<dbReference type="InterPro" id="IPR050855">
    <property type="entry name" value="NDM-1-like"/>
</dbReference>
<dbReference type="Pfam" id="PF00753">
    <property type="entry name" value="Lactamase_B"/>
    <property type="match status" value="1"/>
</dbReference>
<reference evidence="3 4" key="1">
    <citation type="submission" date="2019-03" db="EMBL/GenBank/DDBJ databases">
        <title>Rhizobium sp. nov., an bacterium isolated from biocrust in Mu Us Desert.</title>
        <authorList>
            <person name="Lixiong L."/>
        </authorList>
    </citation>
    <scope>NUCLEOTIDE SEQUENCE [LARGE SCALE GENOMIC DNA]</scope>
    <source>
        <strain evidence="3 4">SPY-1</strain>
    </source>
</reference>
<feature type="region of interest" description="Disordered" evidence="1">
    <location>
        <begin position="274"/>
        <end position="294"/>
    </location>
</feature>
<keyword evidence="3" id="KW-0378">Hydrolase</keyword>
<evidence type="ECO:0000256" key="1">
    <source>
        <dbReference type="SAM" id="MobiDB-lite"/>
    </source>
</evidence>
<proteinExistence type="predicted"/>
<dbReference type="SUPFAM" id="SSF56281">
    <property type="entry name" value="Metallo-hydrolase/oxidoreductase"/>
    <property type="match status" value="1"/>
</dbReference>
<dbReference type="InterPro" id="IPR001279">
    <property type="entry name" value="Metallo-B-lactamas"/>
</dbReference>
<dbReference type="Gene3D" id="3.60.15.10">
    <property type="entry name" value="Ribonuclease Z/Hydroxyacylglutathione hydrolase-like"/>
    <property type="match status" value="1"/>
</dbReference>
<evidence type="ECO:0000313" key="3">
    <source>
        <dbReference type="EMBL" id="TDK38676.1"/>
    </source>
</evidence>
<dbReference type="RefSeq" id="WP_133314125.1">
    <property type="nucleotide sequence ID" value="NZ_SMTL01000001.1"/>
</dbReference>
<dbReference type="GO" id="GO:0016787">
    <property type="term" value="F:hydrolase activity"/>
    <property type="evidence" value="ECO:0007669"/>
    <property type="project" value="UniProtKB-KW"/>
</dbReference>
<dbReference type="AlphaFoldDB" id="A0A4R5ULH4"/>
<evidence type="ECO:0000313" key="4">
    <source>
        <dbReference type="Proteomes" id="UP000295238"/>
    </source>
</evidence>
<dbReference type="CDD" id="cd07721">
    <property type="entry name" value="yflN-like_MBL-fold"/>
    <property type="match status" value="1"/>
</dbReference>
<dbReference type="SMART" id="SM00849">
    <property type="entry name" value="Lactamase_B"/>
    <property type="match status" value="1"/>
</dbReference>
<gene>
    <name evidence="3" type="ORF">E2F50_00515</name>
</gene>
<dbReference type="InterPro" id="IPR036866">
    <property type="entry name" value="RibonucZ/Hydroxyglut_hydro"/>
</dbReference>
<dbReference type="PANTHER" id="PTHR42951">
    <property type="entry name" value="METALLO-BETA-LACTAMASE DOMAIN-CONTAINING"/>
    <property type="match status" value="1"/>
</dbReference>
<dbReference type="OrthoDB" id="7253658at2"/>
<comment type="caution">
    <text evidence="3">The sequence shown here is derived from an EMBL/GenBank/DDBJ whole genome shotgun (WGS) entry which is preliminary data.</text>
</comment>
<dbReference type="PANTHER" id="PTHR42951:SF17">
    <property type="entry name" value="METALLO-BETA-LACTAMASE DOMAIN-CONTAINING PROTEIN"/>
    <property type="match status" value="1"/>
</dbReference>
<dbReference type="EMBL" id="SMTL01000001">
    <property type="protein sequence ID" value="TDK38676.1"/>
    <property type="molecule type" value="Genomic_DNA"/>
</dbReference>
<protein>
    <submittedName>
        <fullName evidence="3">MBL fold metallo-hydrolase</fullName>
    </submittedName>
</protein>
<name>A0A4R5ULH4_9HYPH</name>
<accession>A0A4R5ULH4</accession>
<dbReference type="Proteomes" id="UP000295238">
    <property type="component" value="Unassembled WGS sequence"/>
</dbReference>
<evidence type="ECO:0000259" key="2">
    <source>
        <dbReference type="SMART" id="SM00849"/>
    </source>
</evidence>
<sequence length="294" mass="31808">MATQLPLGPQDLAAISETDDGTKAFAPDLAYRRLSIVNVIFYGKPSGNGEWVLIDAGLPTSESTIVECAENRFGENTRPAAIVMTHGHFDHVGSLESLSRRWDVPVYAHSLELPYLRGEASYPPADPPVGGGAIALLSPLFPRSPVDVGTRLKALPEDGSVPGMPGWKWLHTPGHAPGHISLWRDSDRTLIAGDAIVTTGQESVYEVLTQEAEMHGPPRYLTPDWESAEQSVRLLAALEPDLIISGHGKPVQGAHMRATLHRLAAEFGEIAVPQGRHYDRNPAKPGKSGNDVYR</sequence>
<keyword evidence="4" id="KW-1185">Reference proteome</keyword>
<feature type="domain" description="Metallo-beta-lactamase" evidence="2">
    <location>
        <begin position="36"/>
        <end position="247"/>
    </location>
</feature>